<comment type="caution">
    <text evidence="1">The sequence shown here is derived from an EMBL/GenBank/DDBJ whole genome shotgun (WGS) entry which is preliminary data.</text>
</comment>
<reference evidence="1 2" key="1">
    <citation type="journal article" date="2015" name="Genome Announc.">
        <title>Expanding the biotechnology potential of lactobacilli through comparative genomics of 213 strains and associated genera.</title>
        <authorList>
            <person name="Sun Z."/>
            <person name="Harris H.M."/>
            <person name="McCann A."/>
            <person name="Guo C."/>
            <person name="Argimon S."/>
            <person name="Zhang W."/>
            <person name="Yang X."/>
            <person name="Jeffery I.B."/>
            <person name="Cooney J.C."/>
            <person name="Kagawa T.F."/>
            <person name="Liu W."/>
            <person name="Song Y."/>
            <person name="Salvetti E."/>
            <person name="Wrobel A."/>
            <person name="Rasinkangas P."/>
            <person name="Parkhill J."/>
            <person name="Rea M.C."/>
            <person name="O'Sullivan O."/>
            <person name="Ritari J."/>
            <person name="Douillard F.P."/>
            <person name="Paul Ross R."/>
            <person name="Yang R."/>
            <person name="Briner A.E."/>
            <person name="Felis G.E."/>
            <person name="de Vos W.M."/>
            <person name="Barrangou R."/>
            <person name="Klaenhammer T.R."/>
            <person name="Caufield P.W."/>
            <person name="Cui Y."/>
            <person name="Zhang H."/>
            <person name="O'Toole P.W."/>
        </authorList>
    </citation>
    <scope>NUCLEOTIDE SEQUENCE [LARGE SCALE GENOMIC DNA]</scope>
    <source>
        <strain evidence="1 2">DSM 20014</strain>
    </source>
</reference>
<evidence type="ECO:0000313" key="1">
    <source>
        <dbReference type="EMBL" id="KRN77263.1"/>
    </source>
</evidence>
<proteinExistence type="predicted"/>
<dbReference type="RefSeq" id="WP_057787135.1">
    <property type="nucleotide sequence ID" value="NZ_JQCD01000022.1"/>
</dbReference>
<dbReference type="STRING" id="1620.IV67_GL000052"/>
<sequence length="118" mass="13321">MTVTGADKFISAMRLKDKEAVAKSRAIVRSVASDLQGQVMRTVPVDTGHLRREVHVRMQGNAYFSQATITANAYNGRFNYGYVQENGTRYIGPKFFMSNAFRIHDALFKQKISEVLKT</sequence>
<dbReference type="InterPro" id="IPR010064">
    <property type="entry name" value="HK97-gp10_tail"/>
</dbReference>
<dbReference type="PATRIC" id="fig|1620.3.peg.55"/>
<dbReference type="Proteomes" id="UP000051673">
    <property type="component" value="Unassembled WGS sequence"/>
</dbReference>
<dbReference type="AlphaFoldDB" id="A0A0R2JIZ8"/>
<keyword evidence="2" id="KW-1185">Reference proteome</keyword>
<dbReference type="Pfam" id="PF04883">
    <property type="entry name" value="HK97-gp10_like"/>
    <property type="match status" value="1"/>
</dbReference>
<organism evidence="1 2">
    <name type="scientific">Weissella minor</name>
    <dbReference type="NCBI Taxonomy" id="1620"/>
    <lineage>
        <taxon>Bacteria</taxon>
        <taxon>Bacillati</taxon>
        <taxon>Bacillota</taxon>
        <taxon>Bacilli</taxon>
        <taxon>Lactobacillales</taxon>
        <taxon>Lactobacillaceae</taxon>
        <taxon>Weissella</taxon>
    </lineage>
</organism>
<accession>A0A0R2JIZ8</accession>
<evidence type="ECO:0000313" key="2">
    <source>
        <dbReference type="Proteomes" id="UP000051673"/>
    </source>
</evidence>
<dbReference type="EMBL" id="JQCD01000022">
    <property type="protein sequence ID" value="KRN77263.1"/>
    <property type="molecule type" value="Genomic_DNA"/>
</dbReference>
<name>A0A0R2JIZ8_9LACO</name>
<dbReference type="OrthoDB" id="2151957at2"/>
<gene>
    <name evidence="1" type="ORF">IV67_GL000052</name>
</gene>
<protein>
    <recommendedName>
        <fullName evidence="3">HK97 gp10 family phage protein</fullName>
    </recommendedName>
</protein>
<evidence type="ECO:0008006" key="3">
    <source>
        <dbReference type="Google" id="ProtNLM"/>
    </source>
</evidence>